<evidence type="ECO:0000313" key="2">
    <source>
        <dbReference type="EMBL" id="QGN17857.1"/>
    </source>
</evidence>
<sequence length="302" mass="34061">MTNNACKCCLLLTYFFTFAYGWAVVSGSHENGLPGGLWNVSNYANPIPIYTRTRDFYLDVYYQLSNSTAGSSDTKREANTNDTCLTQNSTIDGRSTYAIYCLLPDGSMYVEYQTPISVDSEKYTEHFSNITLFSNFKYLPFQYYYRKTQTIAALPANIVTMLDWAIKDVVSSGSTKPDSNKIFEQYETNSLYLDVNSTWSWSAFITSYTTGKKHDKTANLAKIRDAIKTTLLSDIQQGKSAFCITVNNGATWRLEARFMDGYSAAPFQPGGGWTIPCIENDNVLKRRLPGRNWPGMTGYYAL</sequence>
<proteinExistence type="predicted"/>
<accession>A0ABX6F3A5</accession>
<organism evidence="2 3">
    <name type="scientific">Kluyveromyces marxianus</name>
    <name type="common">Yeast</name>
    <name type="synonym">Candida kefyr</name>
    <dbReference type="NCBI Taxonomy" id="4911"/>
    <lineage>
        <taxon>Eukaryota</taxon>
        <taxon>Fungi</taxon>
        <taxon>Dikarya</taxon>
        <taxon>Ascomycota</taxon>
        <taxon>Saccharomycotina</taxon>
        <taxon>Saccharomycetes</taxon>
        <taxon>Saccharomycetales</taxon>
        <taxon>Saccharomycetaceae</taxon>
        <taxon>Kluyveromyces</taxon>
    </lineage>
</organism>
<dbReference type="EMBL" id="CP015060">
    <property type="protein sequence ID" value="QGN17857.1"/>
    <property type="molecule type" value="Genomic_DNA"/>
</dbReference>
<feature type="chain" id="PRO_5045501557" evidence="1">
    <location>
        <begin position="22"/>
        <end position="302"/>
    </location>
</feature>
<evidence type="ECO:0000256" key="1">
    <source>
        <dbReference type="SAM" id="SignalP"/>
    </source>
</evidence>
<dbReference type="Proteomes" id="UP000422736">
    <property type="component" value="Chromosome 8"/>
</dbReference>
<keyword evidence="3" id="KW-1185">Reference proteome</keyword>
<name>A0ABX6F3A5_KLUMA</name>
<keyword evidence="1" id="KW-0732">Signal</keyword>
<evidence type="ECO:0000313" key="3">
    <source>
        <dbReference type="Proteomes" id="UP000422736"/>
    </source>
</evidence>
<gene>
    <name evidence="2" type="primary">rplO</name>
    <name evidence="2" type="ORF">FIM1_5066</name>
</gene>
<reference evidence="2 3" key="1">
    <citation type="submission" date="2016-03" db="EMBL/GenBank/DDBJ databases">
        <title>How can Kluyveromyces marxianus grow so fast - potential evolutionary course in Saccharomyces Complex revealed by comparative genomics.</title>
        <authorList>
            <person name="Mo W."/>
            <person name="Lu W."/>
            <person name="Yang X."/>
            <person name="Qi J."/>
            <person name="Lv H."/>
        </authorList>
    </citation>
    <scope>NUCLEOTIDE SEQUENCE [LARGE SCALE GENOMIC DNA]</scope>
    <source>
        <strain evidence="2 3">FIM1</strain>
    </source>
</reference>
<protein>
    <submittedName>
        <fullName evidence="2">Protein rplO</fullName>
    </submittedName>
</protein>
<feature type="signal peptide" evidence="1">
    <location>
        <begin position="1"/>
        <end position="21"/>
    </location>
</feature>